<dbReference type="OrthoDB" id="2194518at2759"/>
<protein>
    <submittedName>
        <fullName evidence="1">Uncharacterized protein</fullName>
    </submittedName>
</protein>
<accession>A0A059F2J5</accession>
<dbReference type="EMBL" id="KK365144">
    <property type="protein sequence ID" value="KCZ81332.1"/>
    <property type="molecule type" value="Genomic_DNA"/>
</dbReference>
<reference evidence="2" key="1">
    <citation type="submission" date="2013-02" db="EMBL/GenBank/DDBJ databases">
        <authorList>
            <consortium name="The Broad Institute Genome Sequencing Platform"/>
            <person name="Cuomo C."/>
            <person name="Becnel J."/>
            <person name="Sanscrainte N."/>
            <person name="Walker B."/>
            <person name="Young S.K."/>
            <person name="Zeng Q."/>
            <person name="Gargeya S."/>
            <person name="Fitzgerald M."/>
            <person name="Haas B."/>
            <person name="Abouelleil A."/>
            <person name="Alvarado L."/>
            <person name="Arachchi H.M."/>
            <person name="Berlin A.M."/>
            <person name="Chapman S.B."/>
            <person name="Dewar J."/>
            <person name="Goldberg J."/>
            <person name="Griggs A."/>
            <person name="Gujja S."/>
            <person name="Hansen M."/>
            <person name="Howarth C."/>
            <person name="Imamovic A."/>
            <person name="Larimer J."/>
            <person name="McCowan C."/>
            <person name="Murphy C."/>
            <person name="Neiman D."/>
            <person name="Pearson M."/>
            <person name="Priest M."/>
            <person name="Roberts A."/>
            <person name="Saif S."/>
            <person name="Shea T."/>
            <person name="Sisk P."/>
            <person name="Sykes S."/>
            <person name="Wortman J."/>
            <person name="Nusbaum C."/>
            <person name="Birren B."/>
        </authorList>
    </citation>
    <scope>NUCLEOTIDE SEQUENCE [LARGE SCALE GENOMIC DNA]</scope>
    <source>
        <strain evidence="2">PRA339</strain>
    </source>
</reference>
<dbReference type="Proteomes" id="UP000030655">
    <property type="component" value="Unassembled WGS sequence"/>
</dbReference>
<keyword evidence="2" id="KW-1185">Reference proteome</keyword>
<evidence type="ECO:0000313" key="2">
    <source>
        <dbReference type="Proteomes" id="UP000030655"/>
    </source>
</evidence>
<evidence type="ECO:0000313" key="1">
    <source>
        <dbReference type="EMBL" id="KCZ81332.1"/>
    </source>
</evidence>
<name>A0A059F2J5_9MICR</name>
<dbReference type="VEuPathDB" id="MicrosporidiaDB:H312_01211"/>
<gene>
    <name evidence="1" type="ORF">H312_01211</name>
</gene>
<organism evidence="1 2">
    <name type="scientific">Anncaliia algerae PRA339</name>
    <dbReference type="NCBI Taxonomy" id="1288291"/>
    <lineage>
        <taxon>Eukaryota</taxon>
        <taxon>Fungi</taxon>
        <taxon>Fungi incertae sedis</taxon>
        <taxon>Microsporidia</taxon>
        <taxon>Tubulinosematoidea</taxon>
        <taxon>Tubulinosematidae</taxon>
        <taxon>Anncaliia</taxon>
    </lineage>
</organism>
<reference evidence="1 2" key="2">
    <citation type="submission" date="2014-03" db="EMBL/GenBank/DDBJ databases">
        <title>The Genome Sequence of Anncaliia algerae insect isolate PRA339.</title>
        <authorList>
            <consortium name="The Broad Institute Genome Sequencing Platform"/>
            <consortium name="The Broad Institute Genome Sequencing Center for Infectious Disease"/>
            <person name="Cuomo C."/>
            <person name="Becnel J."/>
            <person name="Sanscrainte N."/>
            <person name="Walker B."/>
            <person name="Young S.K."/>
            <person name="Zeng Q."/>
            <person name="Gargeya S."/>
            <person name="Fitzgerald M."/>
            <person name="Haas B."/>
            <person name="Abouelleil A."/>
            <person name="Alvarado L."/>
            <person name="Arachchi H.M."/>
            <person name="Berlin A.M."/>
            <person name="Chapman S.B."/>
            <person name="Dewar J."/>
            <person name="Goldberg J."/>
            <person name="Griggs A."/>
            <person name="Gujja S."/>
            <person name="Hansen M."/>
            <person name="Howarth C."/>
            <person name="Imamovic A."/>
            <person name="Larimer J."/>
            <person name="McCowan C."/>
            <person name="Murphy C."/>
            <person name="Neiman D."/>
            <person name="Pearson M."/>
            <person name="Priest M."/>
            <person name="Roberts A."/>
            <person name="Saif S."/>
            <person name="Shea T."/>
            <person name="Sisk P."/>
            <person name="Sykes S."/>
            <person name="Wortman J."/>
            <person name="Nusbaum C."/>
            <person name="Birren B."/>
        </authorList>
    </citation>
    <scope>NUCLEOTIDE SEQUENCE [LARGE SCALE GENOMIC DNA]</scope>
    <source>
        <strain evidence="1 2">PRA339</strain>
    </source>
</reference>
<sequence>MNKQTIVNKNVPTKITLNVRKSLMSKLMHKSKEISDLFNDLISLPENKLIIYNKIKEILNEIKEIKFKLTIDKQVYDLFFEKNENNITNIIDQLINNEYSKNIKKEELVNLLLGELNEEENCINLVNQD</sequence>
<proteinExistence type="predicted"/>
<dbReference type="HOGENOM" id="CLU_1948321_0_0_1"/>
<dbReference type="AlphaFoldDB" id="A0A059F2J5"/>